<evidence type="ECO:0000256" key="3">
    <source>
        <dbReference type="ARBA" id="ARBA00023002"/>
    </source>
</evidence>
<feature type="domain" description="FAD dependent oxidoreductase" evidence="6">
    <location>
        <begin position="6"/>
        <end position="348"/>
    </location>
</feature>
<dbReference type="Pfam" id="PF01266">
    <property type="entry name" value="DAO"/>
    <property type="match status" value="1"/>
</dbReference>
<comment type="pathway">
    <text evidence="1">Cofactor biosynthesis; thiamine diphosphate biosynthesis.</text>
</comment>
<dbReference type="Gene3D" id="3.50.50.60">
    <property type="entry name" value="FAD/NAD(P)-binding domain"/>
    <property type="match status" value="1"/>
</dbReference>
<dbReference type="NCBIfam" id="TIGR02352">
    <property type="entry name" value="thiamin_ThiO"/>
    <property type="match status" value="1"/>
</dbReference>
<accession>A0ABX4E620</accession>
<keyword evidence="8" id="KW-1185">Reference proteome</keyword>
<gene>
    <name evidence="7" type="ORF">B1B05_16660</name>
</gene>
<comment type="caution">
    <text evidence="7">The sequence shown here is derived from an EMBL/GenBank/DDBJ whole genome shotgun (WGS) entry which is preliminary data.</text>
</comment>
<evidence type="ECO:0000313" key="7">
    <source>
        <dbReference type="EMBL" id="OXS74522.1"/>
    </source>
</evidence>
<evidence type="ECO:0000259" key="6">
    <source>
        <dbReference type="Pfam" id="PF01266"/>
    </source>
</evidence>
<proteinExistence type="predicted"/>
<protein>
    <recommendedName>
        <fullName evidence="5">glycine oxidase</fullName>
        <ecNumber evidence="5">1.4.3.19</ecNumber>
    </recommendedName>
</protein>
<organism evidence="7 8">
    <name type="scientific">Domibacillus enclensis</name>
    <dbReference type="NCBI Taxonomy" id="1017273"/>
    <lineage>
        <taxon>Bacteria</taxon>
        <taxon>Bacillati</taxon>
        <taxon>Bacillota</taxon>
        <taxon>Bacilli</taxon>
        <taxon>Bacillales</taxon>
        <taxon>Bacillaceae</taxon>
        <taxon>Domibacillus</taxon>
    </lineage>
</organism>
<dbReference type="EMBL" id="MWSK01000010">
    <property type="protein sequence ID" value="OXS74522.1"/>
    <property type="molecule type" value="Genomic_DNA"/>
</dbReference>
<dbReference type="InterPro" id="IPR006076">
    <property type="entry name" value="FAD-dep_OxRdtase"/>
</dbReference>
<keyword evidence="3" id="KW-0560">Oxidoreductase</keyword>
<evidence type="ECO:0000313" key="8">
    <source>
        <dbReference type="Proteomes" id="UP000215545"/>
    </source>
</evidence>
<sequence>MMNTYDYAVIGGGVIGCSIAYRLAQKGYLVALFDSDSAGKASMAAGGMLGAQNEFERDNPLMDMALKSRSLFPDLRDELMEETGIDIELRRAGLLKVAASAEDLPALLNQYHFLSEKDATVQWLEAHEVPLAEPEVTRDTAGALYLEKDHQVKAPLLALAFLRAAVNAGVHVYEQTKVHRLLIQNEQAVGVETALGSFYAGRLISAAGAWSTSMLTETGFVPPVVPVKGECVSVKLTAAAPVKTVFAVDGCYIVPKRNKEMLIGATSLPDSFDPAVTAGGIRSLLNRAARLLPVLDTGTIERTWSGVRPQAVDHLPVIGAHPLIDQLYMCTGHYRNGILLSPATGVLMEHYLSGCPEAAERLAPFSPARFLTKKEESFV</sequence>
<reference evidence="8" key="1">
    <citation type="submission" date="2017-03" db="EMBL/GenBank/DDBJ databases">
        <title>Bacillus sp. V-88(T) DSM27956, whole genome shotgun sequencing project.</title>
        <authorList>
            <person name="Dastager S.G."/>
            <person name="Neurgaonkar P.S."/>
            <person name="Dharne M.S."/>
        </authorList>
    </citation>
    <scope>NUCLEOTIDE SEQUENCE [LARGE SCALE GENOMIC DNA]</scope>
    <source>
        <strain evidence="8">DSM 25145</strain>
    </source>
</reference>
<dbReference type="Gene3D" id="3.30.9.10">
    <property type="entry name" value="D-Amino Acid Oxidase, subunit A, domain 2"/>
    <property type="match status" value="1"/>
</dbReference>
<dbReference type="InterPro" id="IPR036188">
    <property type="entry name" value="FAD/NAD-bd_sf"/>
</dbReference>
<name>A0ABX4E620_9BACI</name>
<dbReference type="PANTHER" id="PTHR13847">
    <property type="entry name" value="SARCOSINE DEHYDROGENASE-RELATED"/>
    <property type="match status" value="1"/>
</dbReference>
<evidence type="ECO:0000256" key="2">
    <source>
        <dbReference type="ARBA" id="ARBA00022977"/>
    </source>
</evidence>
<evidence type="ECO:0000256" key="4">
    <source>
        <dbReference type="ARBA" id="ARBA00049872"/>
    </source>
</evidence>
<dbReference type="InterPro" id="IPR012727">
    <property type="entry name" value="Gly_oxidase_ThiO"/>
</dbReference>
<evidence type="ECO:0000256" key="1">
    <source>
        <dbReference type="ARBA" id="ARBA00004948"/>
    </source>
</evidence>
<comment type="catalytic activity">
    <reaction evidence="4">
        <text>glycine + O2 + H2O = glyoxylate + H2O2 + NH4(+)</text>
        <dbReference type="Rhea" id="RHEA:11532"/>
        <dbReference type="ChEBI" id="CHEBI:15377"/>
        <dbReference type="ChEBI" id="CHEBI:15379"/>
        <dbReference type="ChEBI" id="CHEBI:16240"/>
        <dbReference type="ChEBI" id="CHEBI:28938"/>
        <dbReference type="ChEBI" id="CHEBI:36655"/>
        <dbReference type="ChEBI" id="CHEBI:57305"/>
        <dbReference type="EC" id="1.4.3.19"/>
    </reaction>
</comment>
<keyword evidence="2" id="KW-0784">Thiamine biosynthesis</keyword>
<dbReference type="RefSeq" id="WP_045852323.1">
    <property type="nucleotide sequence ID" value="NZ_FTLX01000010.1"/>
</dbReference>
<dbReference type="SUPFAM" id="SSF54373">
    <property type="entry name" value="FAD-linked reductases, C-terminal domain"/>
    <property type="match status" value="1"/>
</dbReference>
<dbReference type="PANTHER" id="PTHR13847:SF289">
    <property type="entry name" value="GLYCINE OXIDASE"/>
    <property type="match status" value="1"/>
</dbReference>
<evidence type="ECO:0000256" key="5">
    <source>
        <dbReference type="ARBA" id="ARBA00050018"/>
    </source>
</evidence>
<dbReference type="Proteomes" id="UP000215545">
    <property type="component" value="Unassembled WGS sequence"/>
</dbReference>
<dbReference type="SUPFAM" id="SSF51905">
    <property type="entry name" value="FAD/NAD(P)-binding domain"/>
    <property type="match status" value="1"/>
</dbReference>
<dbReference type="EC" id="1.4.3.19" evidence="5"/>